<evidence type="ECO:0000256" key="1">
    <source>
        <dbReference type="SAM" id="MobiDB-lite"/>
    </source>
</evidence>
<feature type="compositionally biased region" description="Basic and acidic residues" evidence="1">
    <location>
        <begin position="109"/>
        <end position="122"/>
    </location>
</feature>
<accession>A0ABY7DDB8</accession>
<feature type="compositionally biased region" description="Basic and acidic residues" evidence="1">
    <location>
        <begin position="36"/>
        <end position="61"/>
    </location>
</feature>
<dbReference type="EMBL" id="CP111013">
    <property type="protein sequence ID" value="WAQ95641.1"/>
    <property type="molecule type" value="Genomic_DNA"/>
</dbReference>
<dbReference type="Proteomes" id="UP001164746">
    <property type="component" value="Chromosome 2"/>
</dbReference>
<gene>
    <name evidence="2" type="ORF">MAR_028331</name>
</gene>
<name>A0ABY7DDB8_MYAAR</name>
<feature type="compositionally biased region" description="Basic and acidic residues" evidence="1">
    <location>
        <begin position="131"/>
        <end position="143"/>
    </location>
</feature>
<protein>
    <submittedName>
        <fullName evidence="2">Uncharacterized protein</fullName>
    </submittedName>
</protein>
<feature type="region of interest" description="Disordered" evidence="1">
    <location>
        <begin position="221"/>
        <end position="261"/>
    </location>
</feature>
<feature type="compositionally biased region" description="Basic and acidic residues" evidence="1">
    <location>
        <begin position="159"/>
        <end position="177"/>
    </location>
</feature>
<feature type="non-terminal residue" evidence="2">
    <location>
        <position position="261"/>
    </location>
</feature>
<organism evidence="2 3">
    <name type="scientific">Mya arenaria</name>
    <name type="common">Soft-shell clam</name>
    <dbReference type="NCBI Taxonomy" id="6604"/>
    <lineage>
        <taxon>Eukaryota</taxon>
        <taxon>Metazoa</taxon>
        <taxon>Spiralia</taxon>
        <taxon>Lophotrochozoa</taxon>
        <taxon>Mollusca</taxon>
        <taxon>Bivalvia</taxon>
        <taxon>Autobranchia</taxon>
        <taxon>Heteroconchia</taxon>
        <taxon>Euheterodonta</taxon>
        <taxon>Imparidentia</taxon>
        <taxon>Neoheterodontei</taxon>
        <taxon>Myida</taxon>
        <taxon>Myoidea</taxon>
        <taxon>Myidae</taxon>
        <taxon>Mya</taxon>
    </lineage>
</organism>
<evidence type="ECO:0000313" key="3">
    <source>
        <dbReference type="Proteomes" id="UP001164746"/>
    </source>
</evidence>
<feature type="compositionally biased region" description="Basic and acidic residues" evidence="1">
    <location>
        <begin position="221"/>
        <end position="236"/>
    </location>
</feature>
<keyword evidence="3" id="KW-1185">Reference proteome</keyword>
<evidence type="ECO:0000313" key="2">
    <source>
        <dbReference type="EMBL" id="WAQ95641.1"/>
    </source>
</evidence>
<proteinExistence type="predicted"/>
<feature type="compositionally biased region" description="Basic and acidic residues" evidence="1">
    <location>
        <begin position="245"/>
        <end position="261"/>
    </location>
</feature>
<feature type="region of interest" description="Disordered" evidence="1">
    <location>
        <begin position="109"/>
        <end position="177"/>
    </location>
</feature>
<sequence length="261" mass="29181">MIEQKQRGDDSAIARVEVLGVQAELRRAPEVPTDEVEARSETEALEPKDNEIEPQVDHLGVKAEQTSPSTEDITELDEEEGTRTPPPSPIEKLVQEMKDDNIKEAIEQEALKEEQEALKEAQEVEQEPQEEPTKLVEPPRIELTESDTPTGEAFDFEDGGEKVEDTAEMPEEKADAEKLVEEEISESVTEIEEIFQVSEDGVHWKTVKKITTITPRGTTERVEVLGEETAERKDSAIDQLAARLSEPRDDSAPNDRPDGES</sequence>
<feature type="region of interest" description="Disordered" evidence="1">
    <location>
        <begin position="27"/>
        <end position="91"/>
    </location>
</feature>
<reference evidence="2" key="1">
    <citation type="submission" date="2022-11" db="EMBL/GenBank/DDBJ databases">
        <title>Centuries of genome instability and evolution in soft-shell clam transmissible cancer (bioRxiv).</title>
        <authorList>
            <person name="Hart S.F.M."/>
            <person name="Yonemitsu M.A."/>
            <person name="Giersch R.M."/>
            <person name="Beal B.F."/>
            <person name="Arriagada G."/>
            <person name="Davis B.W."/>
            <person name="Ostrander E.A."/>
            <person name="Goff S.P."/>
            <person name="Metzger M.J."/>
        </authorList>
    </citation>
    <scope>NUCLEOTIDE SEQUENCE</scope>
    <source>
        <strain evidence="2">MELC-2E11</strain>
        <tissue evidence="2">Siphon/mantle</tissue>
    </source>
</reference>